<dbReference type="Gene3D" id="3.40.1610.10">
    <property type="entry name" value="CV3147-like domain"/>
    <property type="match status" value="1"/>
</dbReference>
<evidence type="ECO:0000259" key="3">
    <source>
        <dbReference type="Pfam" id="PF05378"/>
    </source>
</evidence>
<organism evidence="6">
    <name type="scientific">Dichomitus squalens</name>
    <dbReference type="NCBI Taxonomy" id="114155"/>
    <lineage>
        <taxon>Eukaryota</taxon>
        <taxon>Fungi</taxon>
        <taxon>Dikarya</taxon>
        <taxon>Basidiomycota</taxon>
        <taxon>Agaricomycotina</taxon>
        <taxon>Agaricomycetes</taxon>
        <taxon>Polyporales</taxon>
        <taxon>Polyporaceae</taxon>
        <taxon>Dichomitus</taxon>
    </lineage>
</organism>
<dbReference type="AlphaFoldDB" id="A0A4Q9MLL7"/>
<dbReference type="OrthoDB" id="5404895at2759"/>
<reference evidence="6" key="1">
    <citation type="submission" date="2019-01" db="EMBL/GenBank/DDBJ databases">
        <title>Draft genome sequences of three monokaryotic isolates of the white-rot basidiomycete fungus Dichomitus squalens.</title>
        <authorList>
            <consortium name="DOE Joint Genome Institute"/>
            <person name="Lopez S.C."/>
            <person name="Andreopoulos B."/>
            <person name="Pangilinan J."/>
            <person name="Lipzen A."/>
            <person name="Riley R."/>
            <person name="Ahrendt S."/>
            <person name="Ng V."/>
            <person name="Barry K."/>
            <person name="Daum C."/>
            <person name="Grigoriev I.V."/>
            <person name="Hilden K.S."/>
            <person name="Makela M.R."/>
            <person name="de Vries R.P."/>
        </authorList>
    </citation>
    <scope>NUCLEOTIDE SEQUENCE [LARGE SCALE GENOMIC DNA]</scope>
    <source>
        <strain evidence="6">OM18370.1</strain>
    </source>
</reference>
<proteinExistence type="predicted"/>
<accession>A0A4Q9MLL7</accession>
<dbReference type="Pfam" id="PF01968">
    <property type="entry name" value="Hydantoinase_A"/>
    <property type="match status" value="1"/>
</dbReference>
<dbReference type="Pfam" id="PF05378">
    <property type="entry name" value="Hydant_A_N"/>
    <property type="match status" value="1"/>
</dbReference>
<dbReference type="SUPFAM" id="SSF53067">
    <property type="entry name" value="Actin-like ATPase domain"/>
    <property type="match status" value="2"/>
</dbReference>
<dbReference type="InterPro" id="IPR010318">
    <property type="entry name" value="S-Me-THD_N"/>
</dbReference>
<dbReference type="Gene3D" id="2.40.390.10">
    <property type="entry name" value="CV3147-like"/>
    <property type="match status" value="1"/>
</dbReference>
<evidence type="ECO:0000313" key="6">
    <source>
        <dbReference type="EMBL" id="TBU28524.1"/>
    </source>
</evidence>
<feature type="domain" description="S-Me-THD N-terminal" evidence="4">
    <location>
        <begin position="615"/>
        <end position="774"/>
    </location>
</feature>
<dbReference type="PANTHER" id="PTHR11365:SF10">
    <property type="entry name" value="HYDANTOINASE_OXOPROLINASE"/>
    <property type="match status" value="1"/>
</dbReference>
<dbReference type="Pfam" id="PF20906">
    <property type="entry name" value="S-Me-THD_C"/>
    <property type="match status" value="1"/>
</dbReference>
<feature type="region of interest" description="Disordered" evidence="1">
    <location>
        <begin position="559"/>
        <end position="589"/>
    </location>
</feature>
<gene>
    <name evidence="6" type="ORF">BD311DRAFT_663306</name>
</gene>
<dbReference type="GO" id="GO:0016787">
    <property type="term" value="F:hydrolase activity"/>
    <property type="evidence" value="ECO:0007669"/>
    <property type="project" value="InterPro"/>
</dbReference>
<dbReference type="Pfam" id="PF06032">
    <property type="entry name" value="S-Me-THD_N"/>
    <property type="match status" value="1"/>
</dbReference>
<dbReference type="PANTHER" id="PTHR11365">
    <property type="entry name" value="5-OXOPROLINASE RELATED"/>
    <property type="match status" value="1"/>
</dbReference>
<feature type="domain" description="S-Me-THD-like C-terminal" evidence="5">
    <location>
        <begin position="778"/>
        <end position="993"/>
    </location>
</feature>
<protein>
    <submittedName>
        <fullName evidence="6">Hydantoinase/oxoprolinase</fullName>
    </submittedName>
</protein>
<dbReference type="InterPro" id="IPR024071">
    <property type="entry name" value="S-Me-THD_C_sf"/>
</dbReference>
<evidence type="ECO:0000256" key="1">
    <source>
        <dbReference type="SAM" id="MobiDB-lite"/>
    </source>
</evidence>
<dbReference type="InterPro" id="IPR048350">
    <property type="entry name" value="S-Me-THD-like_C"/>
</dbReference>
<sequence length="1009" mass="107090">MLRIGVDVGGTNTDGVLIDVTRLNDPSRGVLAHYKSPTTPDVSKGIENAIREVLKSAGASSSDVTSVSIGTTAFINAVLEADARRLSKVAVIRLCGPYTRQCPPFVDFPKHLRTLTEGHVGFVDGGFEIDGREIFPLNEQQVVAQCAIIRDKGLKNIPEAKEASSQIVLSGVYSPLDNEGKHEAAAKMIMERELGSSVNVVCSRDVGQVGLLERENASILNASILSFAQRTIRGFQKAIHALNLTCPVFLTQNDGTLTTAASAARLPIRTFASGPTNSMRGAAFLSGLDDHKAPESRRSTIVVDVGGTTTDVGILLPSGFPRQAASFIEVGGVRTNFTMADVQSIGLGGGSIVRPSRSAQGVSRVSVGPDSVGHNLTRDAKVFGGSVLTATDLVVASGQAELGERERVSDVSAETVASGMQRIKKLLEGIIDKMKTSPEDVTVLLVGGGSIIAPDELAGVKEIIRPPFFSVANAVGAAMAKVAGEVDTIELLAGRDIHTVVEGIKLEAIKKAISSGASPATTKIVEVANIPVQYVTNQATRIIVKAAGELSPEAIADLEGSILPPDSTDDADAEEADKSFEETQPVEENQSLETIDIESYKPTILPNRTWKLTETDLEWIAEGCGVLGTGGGGSPYPPFLMARQALRDGKEIFVLDPEDVPEEDVFIRCGFMGSPSVAVERLQGGDEIPAAARALLKYLGIQDFGGSISEEIGGGNGIQPMIVAAEMGKAVLDCDLMGRAYPNMYQTLPGAYGIPNGLWPCALSDGIGNTLVLPTARNPKAVEDILRTVTTEMGSKSGVSMAPLSRKTCTQYGVPHTVSQAWRIGRAIALCRKRNILKHIPKAILELQNGACLFVGKIVDVQRASEVRKGFTWGQVTIAPLLEEEEEDATSASDFALPAKPDDRLVIPFQNENLYAYIESANGEQKIHVTVPDLITVLDSQNGAALGTPDYRYGLRVTVIALAGHPGWTTTPEGLQCGGPEAFGLRDLPFTPIASYKEPRSVVKEYAAL</sequence>
<feature type="domain" description="Hydantoinase/oxoprolinase N-terminal" evidence="3">
    <location>
        <begin position="3"/>
        <end position="157"/>
    </location>
</feature>
<evidence type="ECO:0000259" key="2">
    <source>
        <dbReference type="Pfam" id="PF01968"/>
    </source>
</evidence>
<feature type="domain" description="Hydantoinase A/oxoprolinase" evidence="2">
    <location>
        <begin position="214"/>
        <end position="398"/>
    </location>
</feature>
<dbReference type="FunFam" id="3.40.1610.10:FF:000001">
    <property type="entry name" value="Hydantoinase, putative"/>
    <property type="match status" value="1"/>
</dbReference>
<dbReference type="InterPro" id="IPR002821">
    <property type="entry name" value="Hydantoinase_A"/>
</dbReference>
<dbReference type="InterPro" id="IPR045079">
    <property type="entry name" value="Oxoprolinase-like"/>
</dbReference>
<dbReference type="InterPro" id="IPR043129">
    <property type="entry name" value="ATPase_NBD"/>
</dbReference>
<evidence type="ECO:0000259" key="5">
    <source>
        <dbReference type="Pfam" id="PF20906"/>
    </source>
</evidence>
<dbReference type="InterPro" id="IPR027479">
    <property type="entry name" value="S-Me-THD_N_sf"/>
</dbReference>
<dbReference type="SUPFAM" id="SSF160991">
    <property type="entry name" value="CV3147-like"/>
    <property type="match status" value="1"/>
</dbReference>
<dbReference type="InterPro" id="IPR008040">
    <property type="entry name" value="Hydant_A_N"/>
</dbReference>
<evidence type="ECO:0000259" key="4">
    <source>
        <dbReference type="Pfam" id="PF06032"/>
    </source>
</evidence>
<dbReference type="Gene3D" id="3.30.420.40">
    <property type="match status" value="1"/>
</dbReference>
<name>A0A4Q9MLL7_9APHY</name>
<dbReference type="EMBL" id="ML143421">
    <property type="protein sequence ID" value="TBU28524.1"/>
    <property type="molecule type" value="Genomic_DNA"/>
</dbReference>
<dbReference type="Proteomes" id="UP000292957">
    <property type="component" value="Unassembled WGS sequence"/>
</dbReference>